<reference evidence="1" key="1">
    <citation type="submission" date="2022-07" db="EMBL/GenBank/DDBJ databases">
        <title>Genome Sequence of Lecanicillium saksenae.</title>
        <authorList>
            <person name="Buettner E."/>
        </authorList>
    </citation>
    <scope>NUCLEOTIDE SEQUENCE</scope>
    <source>
        <strain evidence="1">VT-O1</strain>
    </source>
</reference>
<sequence>MSCSCNASALRLFARGLVQVHRLEPNTPLALSMRGASDAQIRSTLVSQRRSLHASRALGGAEDSAQPTTSPEKQPSSAEGSQSNGTRSAPQPKSAEPTARPKTHEECMTEARGKAAWRFKKQGFDWKTFRSKDPAVRAQADFSNFDWKNWKGKKHSGLGGKSNGGLKELVDNLEAARIQDRAAVGLSQGEDDVRNYHQKKRRSDSSRRSPNARRDDTNTRDDGLPPRKREDWMVQKDVMKTKRWPRSSPYPPRQFDAS</sequence>
<keyword evidence="2" id="KW-1185">Reference proteome</keyword>
<protein>
    <submittedName>
        <fullName evidence="1">Uncharacterized protein</fullName>
    </submittedName>
</protein>
<comment type="caution">
    <text evidence="1">The sequence shown here is derived from an EMBL/GenBank/DDBJ whole genome shotgun (WGS) entry which is preliminary data.</text>
</comment>
<gene>
    <name evidence="1" type="ORF">NLG97_g10954</name>
</gene>
<dbReference type="Proteomes" id="UP001148737">
    <property type="component" value="Unassembled WGS sequence"/>
</dbReference>
<dbReference type="EMBL" id="JANAKD010003087">
    <property type="protein sequence ID" value="KAJ3472481.1"/>
    <property type="molecule type" value="Genomic_DNA"/>
</dbReference>
<organism evidence="1 2">
    <name type="scientific">Lecanicillium saksenae</name>
    <dbReference type="NCBI Taxonomy" id="468837"/>
    <lineage>
        <taxon>Eukaryota</taxon>
        <taxon>Fungi</taxon>
        <taxon>Dikarya</taxon>
        <taxon>Ascomycota</taxon>
        <taxon>Pezizomycotina</taxon>
        <taxon>Sordariomycetes</taxon>
        <taxon>Hypocreomycetidae</taxon>
        <taxon>Hypocreales</taxon>
        <taxon>Cordycipitaceae</taxon>
        <taxon>Lecanicillium</taxon>
    </lineage>
</organism>
<evidence type="ECO:0000313" key="2">
    <source>
        <dbReference type="Proteomes" id="UP001148737"/>
    </source>
</evidence>
<proteinExistence type="predicted"/>
<name>A0ACC1QBR0_9HYPO</name>
<accession>A0ACC1QBR0</accession>
<evidence type="ECO:0000313" key="1">
    <source>
        <dbReference type="EMBL" id="KAJ3472481.1"/>
    </source>
</evidence>